<dbReference type="CDD" id="cd10434">
    <property type="entry name" value="GIY-YIG_UvrC_Cho"/>
    <property type="match status" value="1"/>
</dbReference>
<gene>
    <name evidence="7" type="ORF">GTI89_14740</name>
</gene>
<proteinExistence type="predicted"/>
<keyword evidence="4" id="KW-0267">Excision nuclease</keyword>
<dbReference type="PANTHER" id="PTHR30562">
    <property type="entry name" value="UVRC/OXIDOREDUCTASE"/>
    <property type="match status" value="1"/>
</dbReference>
<evidence type="ECO:0000256" key="1">
    <source>
        <dbReference type="ARBA" id="ARBA00022490"/>
    </source>
</evidence>
<dbReference type="SUPFAM" id="SSF82771">
    <property type="entry name" value="GIY-YIG endonuclease"/>
    <property type="match status" value="1"/>
</dbReference>
<dbReference type="InterPro" id="IPR035901">
    <property type="entry name" value="GIY-YIG_endonuc_sf"/>
</dbReference>
<dbReference type="RefSeq" id="WP_003126342.1">
    <property type="nucleotide sequence ID" value="NZ_BTSN01000008.1"/>
</dbReference>
<dbReference type="PROSITE" id="PS50164">
    <property type="entry name" value="GIY_YIG"/>
    <property type="match status" value="1"/>
</dbReference>
<evidence type="ECO:0000256" key="3">
    <source>
        <dbReference type="ARBA" id="ARBA00022769"/>
    </source>
</evidence>
<reference evidence="7 8" key="1">
    <citation type="submission" date="2019-04" db="EMBL/GenBank/DDBJ databases">
        <title>Step-wise assembly of the neonatal virome modulated by breast feeding.</title>
        <authorList>
            <person name="Liang G."/>
            <person name="Bushman F."/>
        </authorList>
    </citation>
    <scope>NUCLEOTIDE SEQUENCE [LARGE SCALE GENOMIC DNA]</scope>
    <source>
        <strain evidence="7 8">E3404</strain>
    </source>
</reference>
<dbReference type="FunFam" id="3.40.1440.10:FF:000001">
    <property type="entry name" value="UvrABC system protein C"/>
    <property type="match status" value="1"/>
</dbReference>
<dbReference type="AlphaFoldDB" id="A0A6I4XH95"/>
<keyword evidence="7" id="KW-0255">Endonuclease</keyword>
<evidence type="ECO:0000313" key="8">
    <source>
        <dbReference type="Proteomes" id="UP000439965"/>
    </source>
</evidence>
<dbReference type="GO" id="GO:0006289">
    <property type="term" value="P:nucleotide-excision repair"/>
    <property type="evidence" value="ECO:0007669"/>
    <property type="project" value="InterPro"/>
</dbReference>
<comment type="caution">
    <text evidence="7">The sequence shown here is derived from an EMBL/GenBank/DDBJ whole genome shotgun (WGS) entry which is preliminary data.</text>
</comment>
<evidence type="ECO:0000313" key="7">
    <source>
        <dbReference type="EMBL" id="MXS27315.1"/>
    </source>
</evidence>
<evidence type="ECO:0000256" key="2">
    <source>
        <dbReference type="ARBA" id="ARBA00022763"/>
    </source>
</evidence>
<evidence type="ECO:0000256" key="4">
    <source>
        <dbReference type="ARBA" id="ARBA00022881"/>
    </source>
</evidence>
<keyword evidence="7" id="KW-0540">Nuclease</keyword>
<accession>A0A6I4XH95</accession>
<feature type="domain" description="GIY-YIG" evidence="6">
    <location>
        <begin position="19"/>
        <end position="98"/>
    </location>
</feature>
<dbReference type="InterPro" id="IPR050066">
    <property type="entry name" value="UvrABC_protein_C"/>
</dbReference>
<keyword evidence="1" id="KW-0963">Cytoplasm</keyword>
<keyword evidence="5" id="KW-0234">DNA repair</keyword>
<dbReference type="Proteomes" id="UP000439965">
    <property type="component" value="Unassembled WGS sequence"/>
</dbReference>
<name>A0A6I4XH95_ENTGA</name>
<dbReference type="GO" id="GO:0004519">
    <property type="term" value="F:endonuclease activity"/>
    <property type="evidence" value="ECO:0007669"/>
    <property type="project" value="UniProtKB-KW"/>
</dbReference>
<dbReference type="EMBL" id="WVTI01000018">
    <property type="protein sequence ID" value="MXS27315.1"/>
    <property type="molecule type" value="Genomic_DNA"/>
</dbReference>
<dbReference type="SMART" id="SM00465">
    <property type="entry name" value="GIYc"/>
    <property type="match status" value="1"/>
</dbReference>
<dbReference type="PANTHER" id="PTHR30562:SF1">
    <property type="entry name" value="UVRABC SYSTEM PROTEIN C"/>
    <property type="match status" value="1"/>
</dbReference>
<dbReference type="Pfam" id="PF01541">
    <property type="entry name" value="GIY-YIG"/>
    <property type="match status" value="1"/>
</dbReference>
<protein>
    <submittedName>
        <fullName evidence="7">Nucleotide excision repair endonuclease</fullName>
    </submittedName>
</protein>
<organism evidence="7 8">
    <name type="scientific">Enterococcus gallinarum</name>
    <dbReference type="NCBI Taxonomy" id="1353"/>
    <lineage>
        <taxon>Bacteria</taxon>
        <taxon>Bacillati</taxon>
        <taxon>Bacillota</taxon>
        <taxon>Bacilli</taxon>
        <taxon>Lactobacillales</taxon>
        <taxon>Enterococcaceae</taxon>
        <taxon>Enterococcus</taxon>
    </lineage>
</organism>
<dbReference type="InterPro" id="IPR047296">
    <property type="entry name" value="GIY-YIG_UvrC_Cho"/>
</dbReference>
<dbReference type="Gene3D" id="3.40.1440.10">
    <property type="entry name" value="GIY-YIG endonuclease"/>
    <property type="match status" value="1"/>
</dbReference>
<dbReference type="InterPro" id="IPR000305">
    <property type="entry name" value="GIY-YIG_endonuc"/>
</dbReference>
<evidence type="ECO:0000256" key="5">
    <source>
        <dbReference type="ARBA" id="ARBA00023204"/>
    </source>
</evidence>
<dbReference type="GO" id="GO:0009380">
    <property type="term" value="C:excinuclease repair complex"/>
    <property type="evidence" value="ECO:0007669"/>
    <property type="project" value="TreeGrafter"/>
</dbReference>
<sequence>MDINARIEYLKQKANALPQKPGIYLMKDSHGGILYVGKAKQLKQRVSSYFRKNTQHTNKILRLVHNVVDFETIFVDTELDALLLECQLIQQHRPIYNRQMTNFLNYQYIRFDAGNIVRTNEAAEDAIGPFRRSKQLPEIIEILTETYQLPSVNPYKLLSLSKQLPLMQTIPLEEKLNELKLFFRAESKTIFRYLDQRLHYFAEQLLFEQAGQLLYQKKLLQSFYREILEVNTLIALPEFRFEIPLETSLEASLAADSSQVKVYQLSFGQIIHSEVVSTSDAFVPAPLTTAKRLLPTDLDPLHIILRQLRQLNFVLSNT</sequence>
<keyword evidence="7" id="KW-0378">Hydrolase</keyword>
<keyword evidence="2" id="KW-0227">DNA damage</keyword>
<evidence type="ECO:0000259" key="6">
    <source>
        <dbReference type="PROSITE" id="PS50164"/>
    </source>
</evidence>
<keyword evidence="3" id="KW-0228">DNA excision</keyword>